<reference evidence="1 2" key="1">
    <citation type="journal article" date="2015" name="Stand. Genomic Sci.">
        <title>Genomic Encyclopedia of Bacterial and Archaeal Type Strains, Phase III: the genomes of soil and plant-associated and newly described type strains.</title>
        <authorList>
            <person name="Whitman W.B."/>
            <person name="Woyke T."/>
            <person name="Klenk H.P."/>
            <person name="Zhou Y."/>
            <person name="Lilburn T.G."/>
            <person name="Beck B.J."/>
            <person name="De Vos P."/>
            <person name="Vandamme P."/>
            <person name="Eisen J.A."/>
            <person name="Garrity G."/>
            <person name="Hugenholtz P."/>
            <person name="Kyrpides N.C."/>
        </authorList>
    </citation>
    <scope>NUCLEOTIDE SEQUENCE [LARGE SCALE GENOMIC DNA]</scope>
    <source>
        <strain evidence="1 2">CGMCC 1.6858</strain>
    </source>
</reference>
<protein>
    <submittedName>
        <fullName evidence="1">Lipopolysaccharide kinase (Kdo/WaaP) family protein</fullName>
    </submittedName>
</protein>
<dbReference type="Pfam" id="PF06293">
    <property type="entry name" value="Kdo"/>
    <property type="match status" value="1"/>
</dbReference>
<dbReference type="AlphaFoldDB" id="A0A562QBX0"/>
<dbReference type="OrthoDB" id="8534453at2"/>
<dbReference type="GO" id="GO:0016301">
    <property type="term" value="F:kinase activity"/>
    <property type="evidence" value="ECO:0007669"/>
    <property type="project" value="UniProtKB-KW"/>
</dbReference>
<accession>A0A562QBX0</accession>
<proteinExistence type="predicted"/>
<dbReference type="RefSeq" id="WP_145141336.1">
    <property type="nucleotide sequence ID" value="NZ_VLKY01000006.1"/>
</dbReference>
<keyword evidence="1" id="KW-0808">Transferase</keyword>
<comment type="caution">
    <text evidence="1">The sequence shown here is derived from an EMBL/GenBank/DDBJ whole genome shotgun (WGS) entry which is preliminary data.</text>
</comment>
<dbReference type="Proteomes" id="UP000316905">
    <property type="component" value="Unassembled WGS sequence"/>
</dbReference>
<evidence type="ECO:0000313" key="1">
    <source>
        <dbReference type="EMBL" id="TWI54209.1"/>
    </source>
</evidence>
<dbReference type="Gene3D" id="1.10.510.10">
    <property type="entry name" value="Transferase(Phosphotransferase) domain 1"/>
    <property type="match status" value="1"/>
</dbReference>
<dbReference type="InterPro" id="IPR011009">
    <property type="entry name" value="Kinase-like_dom_sf"/>
</dbReference>
<dbReference type="SUPFAM" id="SSF56112">
    <property type="entry name" value="Protein kinase-like (PK-like)"/>
    <property type="match status" value="1"/>
</dbReference>
<dbReference type="EMBL" id="VLKY01000006">
    <property type="protein sequence ID" value="TWI54209.1"/>
    <property type="molecule type" value="Genomic_DNA"/>
</dbReference>
<keyword evidence="1" id="KW-0418">Kinase</keyword>
<evidence type="ECO:0000313" key="2">
    <source>
        <dbReference type="Proteomes" id="UP000316905"/>
    </source>
</evidence>
<name>A0A562QBX0_9PSED</name>
<keyword evidence="2" id="KW-1185">Reference proteome</keyword>
<sequence length="200" mass="23417">MRIVTANEMHVWLSQGEVLEKDSQGPKVIRLTTGQLLKIFRSRRRPFLARLSPEAERFAQHAKALQERGVATPHIEECCWLNRHQAVSACLYKPLPGTSLEHLFKYARQEFDCLLPALAHFIKQLHIKGIYFRSLHLGNIIYKNGSFGLIDFLDIRFRPRPLSRSLIKRNFNHLENYLIRRKVQDFPLQALIEYYDHANA</sequence>
<organism evidence="1 2">
    <name type="scientific">Pseudomonas duriflava</name>
    <dbReference type="NCBI Taxonomy" id="459528"/>
    <lineage>
        <taxon>Bacteria</taxon>
        <taxon>Pseudomonadati</taxon>
        <taxon>Pseudomonadota</taxon>
        <taxon>Gammaproteobacteria</taxon>
        <taxon>Pseudomonadales</taxon>
        <taxon>Pseudomonadaceae</taxon>
        <taxon>Pseudomonas</taxon>
    </lineage>
</organism>
<gene>
    <name evidence="1" type="ORF">IQ22_02071</name>
</gene>